<keyword evidence="6" id="KW-0805">Transcription regulation</keyword>
<feature type="DNA-binding region" description="Homeobox" evidence="12">
    <location>
        <begin position="1133"/>
        <end position="1192"/>
    </location>
</feature>
<feature type="compositionally biased region" description="Polar residues" evidence="14">
    <location>
        <begin position="234"/>
        <end position="252"/>
    </location>
</feature>
<dbReference type="SMART" id="SM00389">
    <property type="entry name" value="HOX"/>
    <property type="match status" value="3"/>
</dbReference>
<dbReference type="Pfam" id="PF05485">
    <property type="entry name" value="THAP"/>
    <property type="match status" value="1"/>
</dbReference>
<feature type="compositionally biased region" description="Polar residues" evidence="14">
    <location>
        <begin position="1424"/>
        <end position="1434"/>
    </location>
</feature>
<feature type="region of interest" description="Disordered" evidence="14">
    <location>
        <begin position="1396"/>
        <end position="1438"/>
    </location>
</feature>
<dbReference type="Gene3D" id="1.10.10.60">
    <property type="entry name" value="Homeodomain-like"/>
    <property type="match status" value="2"/>
</dbReference>
<evidence type="ECO:0000259" key="16">
    <source>
        <dbReference type="PROSITE" id="PS50157"/>
    </source>
</evidence>
<dbReference type="InterPro" id="IPR006612">
    <property type="entry name" value="THAP_Znf"/>
</dbReference>
<sequence length="1625" mass="175265">MPAFRVCTFPGCASSSRVHKNLTFFKVWPHKSWTRFLVNHGHSGRVYNTTCLCSLHFTQDCFSNFSQRASGFAKTLSLRDGAEPTVSLQNSGEQHSLHTQHEEPGETMRSDNDGGSLWLCPLCQEGEAGRDALASHLTERHSVLPSCIHKLLDTVVPVNHPSDKDGESSTQSDTNGISQQTCSENTSSPLMASETEGEPMDANDKDGTSQQREVEDERGGVQNEESDLGGLESDQPSITQAAKTSEASVNNDKSVAAESDINRPFKCHACLEFFPTRSALSVHYNSNTHIQRMRTGGASEADCPTLFFPRPYVSNKPYQCAVCRVSYNHAITLESHLKSVLHQSRTRNAGNAATSSSANPVSGSTVAASNLTVTSVANATQVAFATTSNSVTQASLTPSTAMTKDGEQVQPQLAPSLLSSPVASAQAVSAFLTLLTSSPNSLPHSVHPSLIAAGAGATPSTTPPQLIPQPQMLIPLILNGLQTQSPNPESPKQLLQQTVPVLGLSAAQQALLAQGLSGLQSQWSTLGPSSVAQVTPEENGSAVEKVETNLKNDIKQEPNGQEVPQKTKEACTGDLAKTAICKVEPKQECENKVKDHMKNDEMDHDGTAEEESVEENAKRVLNTDANKASAAEILPCSSPSLGLSESSQCTTNNQHHTVNSPELKACPAKCSPSNTNNALTSSGHMSAKSRPCLSSGPPALTEFQSQVLWAFLESRNESDAASPPREDCEALGREVGLSEEEVRKWLMDARHAKECRQSAEAMDEDEMEDSIEDEEGALMIDESEYAQSPSVTSSHAMDLSSSAERHKDNSCLTSDSEGEEFYTSVIVTDEESQSSSLREEPGSPVKQALQVETSGEKTSGGGKVLRSTTVFLSDAEDDEDDDQAAKSKKRKREIDKEEMECKKERQDADLDVQLEAQADPPTPLSVTVDHQSLPTGILQPLPLSLSLAPFSTQLFSPYVLSVPSSVVGVGVSDGDRAKVATFTNPPTVVRSQAPFSAIGSLAQSTRFLSNGNDCESALDLSIGKNHSSTTATFSSSKTSIQKTNLLDGLGLRPTTVGVPADGSLIVVQVKPDTAITIPNSSNSTILNCNNLAKTSTVFMRAAEKVSSSMTEKEKESDKMRDPKRSNSRRFRDMRRSRTIIQADQLDVLYGCYFKDPNPGKHEFEQISEWVHLPKKVVQIWFQNMRARERKGEVRFISDGTLAAVGKPLIKFTWPLTKPIFSSTPKSNPSPNNPGWVSPKPQTGIVLPKVERIKEEKEPQKISIQVLNKPKEVASTTVVSSTSAALKPKGEAVTAVTMVKIAPKAVAPAVSVGILSAGSSIARIPPKIQAKTERPEEKDGQDKEKVVPVATHITVPKVSTTQMNKTPTATSQKHNGLSYWSQKGHFKINTLSREQLGLSTPRPTLTTPAVTPSVTVNTTPSTQSQKEASFTPQHSTPRRPRTHLNCLQLSILQSCYETCAHPNALECEAVGTELGLPLKVVQIWFQNTRAKEKRWRLQQEKMSPNSTDPSKKIDISSGSYLQYNALRANRPILPKPVQLTVLEPPLPASVGQPAGRETLKGKCEACDVEFESRAAARDHVFSPRHLATLRTSNFGQPATLVNNSSSAGSTGIASQSSSTSPASSTS</sequence>
<dbReference type="GO" id="GO:0000978">
    <property type="term" value="F:RNA polymerase II cis-regulatory region sequence-specific DNA binding"/>
    <property type="evidence" value="ECO:0007669"/>
    <property type="project" value="TreeGrafter"/>
</dbReference>
<dbReference type="Pfam" id="PF00046">
    <property type="entry name" value="Homeodomain"/>
    <property type="match status" value="2"/>
</dbReference>
<dbReference type="PANTHER" id="PTHR45891:SF5">
    <property type="entry name" value="ZINC FINGER HOMEOBOX PROTEIN 4 ISOFORM X1"/>
    <property type="match status" value="1"/>
</dbReference>
<evidence type="ECO:0000259" key="15">
    <source>
        <dbReference type="PROSITE" id="PS50071"/>
    </source>
</evidence>
<feature type="compositionally biased region" description="Polar residues" evidence="14">
    <location>
        <begin position="168"/>
        <end position="190"/>
    </location>
</feature>
<feature type="region of interest" description="Disordered" evidence="14">
    <location>
        <begin position="158"/>
        <end position="252"/>
    </location>
</feature>
<dbReference type="CDD" id="cd00086">
    <property type="entry name" value="homeodomain"/>
    <property type="match status" value="2"/>
</dbReference>
<dbReference type="InterPro" id="IPR001356">
    <property type="entry name" value="HD"/>
</dbReference>
<evidence type="ECO:0000256" key="12">
    <source>
        <dbReference type="PROSITE-ProRule" id="PRU00108"/>
    </source>
</evidence>
<evidence type="ECO:0000256" key="13">
    <source>
        <dbReference type="RuleBase" id="RU000682"/>
    </source>
</evidence>
<dbReference type="OrthoDB" id="6417226at2759"/>
<comment type="subcellular location">
    <subcellularLocation>
        <location evidence="1 12 13">Nucleus</location>
    </subcellularLocation>
</comment>
<dbReference type="SMART" id="SM00451">
    <property type="entry name" value="ZnF_U1"/>
    <property type="match status" value="3"/>
</dbReference>
<evidence type="ECO:0000256" key="7">
    <source>
        <dbReference type="ARBA" id="ARBA00023125"/>
    </source>
</evidence>
<dbReference type="InterPro" id="IPR036236">
    <property type="entry name" value="Znf_C2H2_sf"/>
</dbReference>
<feature type="region of interest" description="Disordered" evidence="14">
    <location>
        <begin position="1105"/>
        <end position="1130"/>
    </location>
</feature>
<feature type="compositionally biased region" description="Basic and acidic residues" evidence="14">
    <location>
        <begin position="598"/>
        <end position="607"/>
    </location>
</feature>
<dbReference type="PROSITE" id="PS00027">
    <property type="entry name" value="HOMEOBOX_1"/>
    <property type="match status" value="1"/>
</dbReference>
<feature type="domain" description="THAP-type" evidence="17">
    <location>
        <begin position="1"/>
        <end position="87"/>
    </location>
</feature>
<comment type="caution">
    <text evidence="18">The sequence shown here is derived from an EMBL/GenBank/DDBJ whole genome shotgun (WGS) entry which is preliminary data.</text>
</comment>
<feature type="region of interest" description="Disordered" evidence="14">
    <location>
        <begin position="1595"/>
        <end position="1625"/>
    </location>
</feature>
<dbReference type="Proteomes" id="UP000752171">
    <property type="component" value="Unassembled WGS sequence"/>
</dbReference>
<evidence type="ECO:0000256" key="2">
    <source>
        <dbReference type="ARBA" id="ARBA00022723"/>
    </source>
</evidence>
<feature type="compositionally biased region" description="Basic and acidic residues" evidence="14">
    <location>
        <begin position="202"/>
        <end position="219"/>
    </location>
</feature>
<evidence type="ECO:0000256" key="8">
    <source>
        <dbReference type="ARBA" id="ARBA00023155"/>
    </source>
</evidence>
<feature type="domain" description="C2H2-type" evidence="16">
    <location>
        <begin position="265"/>
        <end position="294"/>
    </location>
</feature>
<dbReference type="Pfam" id="PF12874">
    <property type="entry name" value="zf-met"/>
    <property type="match status" value="2"/>
</dbReference>
<keyword evidence="5" id="KW-0862">Zinc</keyword>
<feature type="compositionally biased region" description="Polar residues" evidence="14">
    <location>
        <begin position="785"/>
        <end position="802"/>
    </location>
</feature>
<feature type="compositionally biased region" description="Low complexity" evidence="14">
    <location>
        <begin position="1402"/>
        <end position="1423"/>
    </location>
</feature>
<evidence type="ECO:0000313" key="18">
    <source>
        <dbReference type="EMBL" id="KAG9283242.1"/>
    </source>
</evidence>
<keyword evidence="9" id="KW-0804">Transcription</keyword>
<dbReference type="EMBL" id="JAICCE010000001">
    <property type="protein sequence ID" value="KAG9283242.1"/>
    <property type="molecule type" value="Genomic_DNA"/>
</dbReference>
<dbReference type="GO" id="GO:0000981">
    <property type="term" value="F:DNA-binding transcription factor activity, RNA polymerase II-specific"/>
    <property type="evidence" value="ECO:0007669"/>
    <property type="project" value="InterPro"/>
</dbReference>
<evidence type="ECO:0000256" key="4">
    <source>
        <dbReference type="ARBA" id="ARBA00022771"/>
    </source>
</evidence>
<feature type="domain" description="Homeobox" evidence="15">
    <location>
        <begin position="1434"/>
        <end position="1494"/>
    </location>
</feature>
<name>A0A8T2MNA3_ASTMX</name>
<feature type="compositionally biased region" description="Basic and acidic residues" evidence="14">
    <location>
        <begin position="1110"/>
        <end position="1130"/>
    </location>
</feature>
<dbReference type="InterPro" id="IPR013087">
    <property type="entry name" value="Znf_C2H2_type"/>
</dbReference>
<evidence type="ECO:0000256" key="3">
    <source>
        <dbReference type="ARBA" id="ARBA00022737"/>
    </source>
</evidence>
<feature type="region of interest" description="Disordered" evidence="14">
    <location>
        <begin position="756"/>
        <end position="906"/>
    </location>
</feature>
<evidence type="ECO:0000256" key="9">
    <source>
        <dbReference type="ARBA" id="ARBA00023163"/>
    </source>
</evidence>
<dbReference type="PROSITE" id="PS00028">
    <property type="entry name" value="ZINC_FINGER_C2H2_1"/>
    <property type="match status" value="2"/>
</dbReference>
<evidence type="ECO:0000313" key="19">
    <source>
        <dbReference type="Proteomes" id="UP000752171"/>
    </source>
</evidence>
<evidence type="ECO:0000256" key="10">
    <source>
        <dbReference type="ARBA" id="ARBA00023242"/>
    </source>
</evidence>
<feature type="compositionally biased region" description="Basic and acidic residues" evidence="14">
    <location>
        <begin position="95"/>
        <end position="111"/>
    </location>
</feature>
<keyword evidence="3" id="KW-0677">Repeat</keyword>
<feature type="DNA-binding region" description="Homeobox" evidence="12">
    <location>
        <begin position="1436"/>
        <end position="1495"/>
    </location>
</feature>
<organism evidence="18 19">
    <name type="scientific">Astyanax mexicanus</name>
    <name type="common">Blind cave fish</name>
    <name type="synonym">Astyanax fasciatus mexicanus</name>
    <dbReference type="NCBI Taxonomy" id="7994"/>
    <lineage>
        <taxon>Eukaryota</taxon>
        <taxon>Metazoa</taxon>
        <taxon>Chordata</taxon>
        <taxon>Craniata</taxon>
        <taxon>Vertebrata</taxon>
        <taxon>Euteleostomi</taxon>
        <taxon>Actinopterygii</taxon>
        <taxon>Neopterygii</taxon>
        <taxon>Teleostei</taxon>
        <taxon>Ostariophysi</taxon>
        <taxon>Characiformes</taxon>
        <taxon>Characoidei</taxon>
        <taxon>Acestrorhamphidae</taxon>
        <taxon>Acestrorhamphinae</taxon>
        <taxon>Astyanax</taxon>
    </lineage>
</organism>
<evidence type="ECO:0000256" key="5">
    <source>
        <dbReference type="ARBA" id="ARBA00022833"/>
    </source>
</evidence>
<dbReference type="GO" id="GO:0008270">
    <property type="term" value="F:zinc ion binding"/>
    <property type="evidence" value="ECO:0007669"/>
    <property type="project" value="UniProtKB-KW"/>
</dbReference>
<dbReference type="PROSITE" id="PS50157">
    <property type="entry name" value="ZINC_FINGER_C2H2_2"/>
    <property type="match status" value="2"/>
</dbReference>
<evidence type="ECO:0000256" key="6">
    <source>
        <dbReference type="ARBA" id="ARBA00023015"/>
    </source>
</evidence>
<dbReference type="PANTHER" id="PTHR45891">
    <property type="entry name" value="ZINC FINGER HOMEOBOX PROTEIN"/>
    <property type="match status" value="1"/>
</dbReference>
<keyword evidence="10 12" id="KW-0539">Nucleus</keyword>
<feature type="compositionally biased region" description="Low complexity" evidence="14">
    <location>
        <begin position="1603"/>
        <end position="1625"/>
    </location>
</feature>
<accession>A0A8T2MNA3</accession>
<dbReference type="GO" id="GO:0045664">
    <property type="term" value="P:regulation of neuron differentiation"/>
    <property type="evidence" value="ECO:0007669"/>
    <property type="project" value="TreeGrafter"/>
</dbReference>
<reference evidence="18 19" key="1">
    <citation type="submission" date="2021-07" db="EMBL/GenBank/DDBJ databases">
        <authorList>
            <person name="Imarazene B."/>
            <person name="Zahm M."/>
            <person name="Klopp C."/>
            <person name="Cabau C."/>
            <person name="Beille S."/>
            <person name="Jouanno E."/>
            <person name="Castinel A."/>
            <person name="Lluch J."/>
            <person name="Gil L."/>
            <person name="Kuchtly C."/>
            <person name="Lopez Roques C."/>
            <person name="Donnadieu C."/>
            <person name="Parrinello H."/>
            <person name="Journot L."/>
            <person name="Du K."/>
            <person name="Schartl M."/>
            <person name="Retaux S."/>
            <person name="Guiguen Y."/>
        </authorList>
    </citation>
    <scope>NUCLEOTIDE SEQUENCE [LARGE SCALE GENOMIC DNA]</scope>
    <source>
        <strain evidence="18">Pach_M1</strain>
        <tissue evidence="18">Testis</tissue>
    </source>
</reference>
<dbReference type="InterPro" id="IPR051968">
    <property type="entry name" value="ZnFinger_Homeobox_TR"/>
</dbReference>
<dbReference type="SUPFAM" id="SSF46689">
    <property type="entry name" value="Homeodomain-like"/>
    <property type="match status" value="2"/>
</dbReference>
<dbReference type="InterPro" id="IPR009057">
    <property type="entry name" value="Homeodomain-like_sf"/>
</dbReference>
<dbReference type="SUPFAM" id="SSF57716">
    <property type="entry name" value="Glucocorticoid receptor-like (DNA-binding domain)"/>
    <property type="match status" value="1"/>
</dbReference>
<dbReference type="InterPro" id="IPR017970">
    <property type="entry name" value="Homeobox_CS"/>
</dbReference>
<evidence type="ECO:0000259" key="17">
    <source>
        <dbReference type="PROSITE" id="PS50950"/>
    </source>
</evidence>
<feature type="domain" description="C2H2-type" evidence="16">
    <location>
        <begin position="318"/>
        <end position="347"/>
    </location>
</feature>
<proteinExistence type="predicted"/>
<dbReference type="Gene3D" id="3.30.160.60">
    <property type="entry name" value="Classic Zinc Finger"/>
    <property type="match status" value="1"/>
</dbReference>
<gene>
    <name evidence="18" type="primary">ZFHX4</name>
    <name evidence="18" type="ORF">AMEX_G1992</name>
</gene>
<keyword evidence="7 12" id="KW-0238">DNA-binding</keyword>
<feature type="compositionally biased region" description="Basic and acidic residues" evidence="14">
    <location>
        <begin position="892"/>
        <end position="906"/>
    </location>
</feature>
<feature type="region of interest" description="Disordered" evidence="14">
    <location>
        <begin position="598"/>
        <end position="617"/>
    </location>
</feature>
<feature type="region of interest" description="Disordered" evidence="14">
    <location>
        <begin position="83"/>
        <end position="111"/>
    </location>
</feature>
<dbReference type="GO" id="GO:0005634">
    <property type="term" value="C:nucleus"/>
    <property type="evidence" value="ECO:0007669"/>
    <property type="project" value="UniProtKB-SubCell"/>
</dbReference>
<dbReference type="PROSITE" id="PS50071">
    <property type="entry name" value="HOMEOBOX_2"/>
    <property type="match status" value="2"/>
</dbReference>
<dbReference type="PROSITE" id="PS50950">
    <property type="entry name" value="ZF_THAP"/>
    <property type="match status" value="1"/>
</dbReference>
<dbReference type="KEGG" id="amex:103032104"/>
<dbReference type="SUPFAM" id="SSF57667">
    <property type="entry name" value="beta-beta-alpha zinc fingers"/>
    <property type="match status" value="2"/>
</dbReference>
<feature type="domain" description="Homeobox" evidence="15">
    <location>
        <begin position="1131"/>
        <end position="1191"/>
    </location>
</feature>
<evidence type="ECO:0000256" key="1">
    <source>
        <dbReference type="ARBA" id="ARBA00004123"/>
    </source>
</evidence>
<dbReference type="InterPro" id="IPR003604">
    <property type="entry name" value="Matrin/U1-like-C_Znf_C2H2"/>
</dbReference>
<evidence type="ECO:0000256" key="14">
    <source>
        <dbReference type="SAM" id="MobiDB-lite"/>
    </source>
</evidence>
<evidence type="ECO:0000256" key="11">
    <source>
        <dbReference type="PROSITE-ProRule" id="PRU00042"/>
    </source>
</evidence>
<keyword evidence="8 12" id="KW-0371">Homeobox</keyword>
<dbReference type="SMART" id="SM00980">
    <property type="entry name" value="THAP"/>
    <property type="match status" value="1"/>
</dbReference>
<feature type="compositionally biased region" description="Acidic residues" evidence="14">
    <location>
        <begin position="761"/>
        <end position="784"/>
    </location>
</feature>
<protein>
    <submittedName>
        <fullName evidence="18">Zinc finger homeobox protein 4 isoform X1</fullName>
    </submittedName>
</protein>
<dbReference type="SMART" id="SM00355">
    <property type="entry name" value="ZnF_C2H2"/>
    <property type="match status" value="4"/>
</dbReference>
<keyword evidence="4 11" id="KW-0863">Zinc-finger</keyword>
<keyword evidence="2" id="KW-0479">Metal-binding</keyword>